<dbReference type="EMBL" id="CP127294">
    <property type="protein sequence ID" value="WIX83480.1"/>
    <property type="molecule type" value="Genomic_DNA"/>
</dbReference>
<dbReference type="RefSeq" id="WP_285974030.1">
    <property type="nucleotide sequence ID" value="NZ_CP127294.1"/>
</dbReference>
<feature type="region of interest" description="Disordered" evidence="1">
    <location>
        <begin position="384"/>
        <end position="404"/>
    </location>
</feature>
<accession>A0A9Y2IN98</accession>
<evidence type="ECO:0000256" key="1">
    <source>
        <dbReference type="SAM" id="MobiDB-lite"/>
    </source>
</evidence>
<feature type="compositionally biased region" description="Basic and acidic residues" evidence="1">
    <location>
        <begin position="393"/>
        <end position="404"/>
    </location>
</feature>
<evidence type="ECO:0000313" key="2">
    <source>
        <dbReference type="EMBL" id="WIX83480.1"/>
    </source>
</evidence>
<dbReference type="KEGG" id="acab:QRX50_23335"/>
<dbReference type="Gene3D" id="3.40.1140.10">
    <property type="match status" value="1"/>
</dbReference>
<keyword evidence="2" id="KW-0547">Nucleotide-binding</keyword>
<keyword evidence="3" id="KW-1185">Reference proteome</keyword>
<name>A0A9Y2IN98_9PSEU</name>
<dbReference type="Pfam" id="PF13555">
    <property type="entry name" value="AAA_29"/>
    <property type="match status" value="1"/>
</dbReference>
<dbReference type="GO" id="GO:0005524">
    <property type="term" value="F:ATP binding"/>
    <property type="evidence" value="ECO:0007669"/>
    <property type="project" value="UniProtKB-KW"/>
</dbReference>
<sequence>MTQEQVRDLVALEPGDRPAPATVQHRLEKIQLVNWGGFEGHTVIDIDHDSTLMSGASGSGKSTVQDAWLALLQPSDTPFNGASNDAVGGRARSAEQRNLLSYLRGQTDTTEGEDGQHKAKVLRGDATDTWGAVGATFIGDHGRRVTAFRLYYAGARIVRSADVISRMFTFDGALDLTEFASLTGTRPAPFAPAQVKAAIPGVRHHETYQSFSQNLFTRLGIGANGDGLKALRLLARVQAGHQIRTVDELYKEMVLERPTTYDDADRAIGHFNALEDSYLKMRTEQEKAELLTPVVEWHRELRAAEAEIETIDTFGLTRSGDSPIGLWSLRTEDRLLTAASDLNREQRRRNKDELTLANRAMREADEALREARAEHDAAGGGTLRKLALDLETESDRRRERDEERADLANTAVALFGTLPGGLGTKDEYEQLRSAASEFLESAESATAELRDRRDALMRDEVRLLDRRRGLRDERASHEGRDGRIPSNLDQLREQVAEAAGFTRNELPFLAELIDVADEHRQWRTAIETVLGASARQLLVPAGQLQEFSRLIDPIPLKGRITFVGVPLREWEPSSPSRADPARVAGKLQFKDSLFTSWVYEHVSHDSRNALCVQSPADLAGHGYRVTAVGQTRQGQRGTHGRADRRDIIGFSNVEVLEAIDAELAEIATDLDALAGQIDPVEAEQSTLRARISACQAVGRVRWDAINVPGSDRRIAELEAQRDKILTSDDRLRAMEVHISFLDGALGHAQRAVFGHEQRAEQLAKEHGALADEQDNVSGELQRIDRGQRVMLTEDQTLRLDAEFAAIAGDDAEVLAAFPKNCAALNQRLKNGLEQARRKVAELTAHIEDRFAQFQRLWEDPNLGTKLSSYPDYQRIYDDIEATGLHKRRDEWRSKLAKWSGQDLVPLAHSMGDAIDEIEKRLDPINSILGNLPFGANANRLRIKMKKQVFDHVTTFRRELSRLSALATKELSNDELETRFKDLQYFMNQIRTKDDERGLPVARGRGGATPPGAVERDRDRLLDVRKHVTITAECYDVATDALISTHSSLGGKSGGESQELIAFIVGAALRFRLGDELRERPRFAPVFLDEGFIKSDAEFAGRAVRAWRGLGFQLVIGAPLDKVTGLEPHMNELLAITKNTRTHYSFLYPIKDRQAFRESLAALAPAHPDPDTQGNGVDPVAGN</sequence>
<keyword evidence="2" id="KW-0067">ATP-binding</keyword>
<proteinExistence type="predicted"/>
<dbReference type="AlphaFoldDB" id="A0A9Y2IN98"/>
<protein>
    <submittedName>
        <fullName evidence="2">ATP-binding protein</fullName>
    </submittedName>
</protein>
<dbReference type="Proteomes" id="UP001236014">
    <property type="component" value="Chromosome"/>
</dbReference>
<reference evidence="2 3" key="1">
    <citation type="submission" date="2023-06" db="EMBL/GenBank/DDBJ databases">
        <authorList>
            <person name="Oyuntsetseg B."/>
            <person name="Kim S.B."/>
        </authorList>
    </citation>
    <scope>NUCLEOTIDE SEQUENCE [LARGE SCALE GENOMIC DNA]</scope>
    <source>
        <strain evidence="2 3">2-15</strain>
    </source>
</reference>
<gene>
    <name evidence="2" type="ORF">QRX50_23335</name>
</gene>
<evidence type="ECO:0000313" key="3">
    <source>
        <dbReference type="Proteomes" id="UP001236014"/>
    </source>
</evidence>
<organism evidence="2 3">
    <name type="scientific">Amycolatopsis carbonis</name>
    <dbReference type="NCBI Taxonomy" id="715471"/>
    <lineage>
        <taxon>Bacteria</taxon>
        <taxon>Bacillati</taxon>
        <taxon>Actinomycetota</taxon>
        <taxon>Actinomycetes</taxon>
        <taxon>Pseudonocardiales</taxon>
        <taxon>Pseudonocardiaceae</taxon>
        <taxon>Amycolatopsis</taxon>
    </lineage>
</organism>
<dbReference type="Pfam" id="PF13558">
    <property type="entry name" value="SbcC_Walker_B"/>
    <property type="match status" value="1"/>
</dbReference>